<feature type="binding site" evidence="9">
    <location>
        <begin position="111"/>
        <end position="112"/>
    </location>
    <ligand>
        <name>S-adenosyl-L-methionine</name>
        <dbReference type="ChEBI" id="CHEBI:59789"/>
    </ligand>
</feature>
<dbReference type="KEGG" id="vnx:VNE69_11172"/>
<dbReference type="CDD" id="cd11647">
    <property type="entry name" value="DHP5_DphB"/>
    <property type="match status" value="1"/>
</dbReference>
<dbReference type="Proteomes" id="UP001334084">
    <property type="component" value="Chromosome 11"/>
</dbReference>
<sequence length="247" mass="28312">MIYIIGTGLHSYKDLSLRSIEILKKANKIYFENYTSIQQVPISLLQEYLNKPIIICNRDEIESEDFFFLEASNSLIVILVAGSPMFATTHIGLLIKGKEMNIPVEIIHNASILNVYGCLGLYSYHHGKTVSIPYFTQEWKPRSFFDNILKNIEAGLHTLCLLDIKVEEERFMTVNEALSQILSLENEIVNENYKIFAVCRFGSPNQVIKYDKIKNLIKEDFGKPLHSLVIPGKMDTIEKEMVGELFK</sequence>
<dbReference type="InterPro" id="IPR004551">
    <property type="entry name" value="Dphthn_synthase"/>
</dbReference>
<dbReference type="EC" id="2.1.1.314" evidence="4"/>
<dbReference type="NCBIfam" id="TIGR00522">
    <property type="entry name" value="dph5"/>
    <property type="match status" value="1"/>
</dbReference>
<dbReference type="PANTHER" id="PTHR10882:SF0">
    <property type="entry name" value="DIPHTHINE METHYL ESTER SYNTHASE"/>
    <property type="match status" value="1"/>
</dbReference>
<dbReference type="PANTHER" id="PTHR10882">
    <property type="entry name" value="DIPHTHINE SYNTHASE"/>
    <property type="match status" value="1"/>
</dbReference>
<dbReference type="EMBL" id="CP142736">
    <property type="protein sequence ID" value="WUR05009.1"/>
    <property type="molecule type" value="Genomic_DNA"/>
</dbReference>
<evidence type="ECO:0000256" key="2">
    <source>
        <dbReference type="ARBA" id="ARBA00005156"/>
    </source>
</evidence>
<feature type="binding site" evidence="9">
    <location>
        <position position="9"/>
    </location>
    <ligand>
        <name>S-adenosyl-L-methionine</name>
        <dbReference type="ChEBI" id="CHEBI:59789"/>
    </ligand>
</feature>
<evidence type="ECO:0000313" key="11">
    <source>
        <dbReference type="EMBL" id="WUR05009.1"/>
    </source>
</evidence>
<dbReference type="InterPro" id="IPR014776">
    <property type="entry name" value="4pyrrole_Mease_sub2"/>
</dbReference>
<dbReference type="InterPro" id="IPR000878">
    <property type="entry name" value="4pyrrol_Mease"/>
</dbReference>
<evidence type="ECO:0000256" key="4">
    <source>
        <dbReference type="ARBA" id="ARBA00011927"/>
    </source>
</evidence>
<keyword evidence="7 9" id="KW-0949">S-adenosyl-L-methionine</keyword>
<evidence type="ECO:0000313" key="12">
    <source>
        <dbReference type="Proteomes" id="UP001334084"/>
    </source>
</evidence>
<dbReference type="Gene3D" id="3.30.950.10">
    <property type="entry name" value="Methyltransferase, Cobalt-precorrin-4 Transmethylase, Domain 2"/>
    <property type="match status" value="1"/>
</dbReference>
<dbReference type="GO" id="GO:0017183">
    <property type="term" value="P:protein histidyl modification to diphthamide"/>
    <property type="evidence" value="ECO:0007669"/>
    <property type="project" value="InterPro"/>
</dbReference>
<feature type="binding site" evidence="9">
    <location>
        <position position="162"/>
    </location>
    <ligand>
        <name>S-adenosyl-L-methionine</name>
        <dbReference type="ChEBI" id="CHEBI:59789"/>
    </ligand>
</feature>
<evidence type="ECO:0000256" key="9">
    <source>
        <dbReference type="PIRSR" id="PIRSR036432-1"/>
    </source>
</evidence>
<evidence type="ECO:0000256" key="7">
    <source>
        <dbReference type="ARBA" id="ARBA00022691"/>
    </source>
</evidence>
<protein>
    <recommendedName>
        <fullName evidence="4">diphthine methyl ester synthase</fullName>
        <ecNumber evidence="4">2.1.1.314</ecNumber>
    </recommendedName>
</protein>
<comment type="similarity">
    <text evidence="3">Belongs to the diphthine synthase family.</text>
</comment>
<keyword evidence="12" id="KW-1185">Reference proteome</keyword>
<dbReference type="Pfam" id="PF00590">
    <property type="entry name" value="TP_methylase"/>
    <property type="match status" value="1"/>
</dbReference>
<evidence type="ECO:0000256" key="1">
    <source>
        <dbReference type="ARBA" id="ARBA00004006"/>
    </source>
</evidence>
<reference evidence="11" key="1">
    <citation type="journal article" date="2024" name="BMC Genomics">
        <title>Functional annotation of a divergent genome using sequence and structure-based similarity.</title>
        <authorList>
            <person name="Svedberg D."/>
            <person name="Winiger R.R."/>
            <person name="Berg A."/>
            <person name="Sharma H."/>
            <person name="Tellgren-Roth C."/>
            <person name="Debrunner-Vossbrinck B.A."/>
            <person name="Vossbrinck C.R."/>
            <person name="Barandun J."/>
        </authorList>
    </citation>
    <scope>NUCLEOTIDE SEQUENCE</scope>
    <source>
        <strain evidence="11">Illinois isolate</strain>
    </source>
</reference>
<keyword evidence="5" id="KW-0489">Methyltransferase</keyword>
<proteinExistence type="inferred from homology"/>
<dbReference type="SUPFAM" id="SSF53790">
    <property type="entry name" value="Tetrapyrrole methylase"/>
    <property type="match status" value="1"/>
</dbReference>
<evidence type="ECO:0000256" key="3">
    <source>
        <dbReference type="ARBA" id="ARBA00006729"/>
    </source>
</evidence>
<keyword evidence="6" id="KW-0808">Transferase</keyword>
<organism evidence="11 12">
    <name type="scientific">Vairimorpha necatrix</name>
    <dbReference type="NCBI Taxonomy" id="6039"/>
    <lineage>
        <taxon>Eukaryota</taxon>
        <taxon>Fungi</taxon>
        <taxon>Fungi incertae sedis</taxon>
        <taxon>Microsporidia</taxon>
        <taxon>Nosematidae</taxon>
        <taxon>Vairimorpha</taxon>
    </lineage>
</organism>
<dbReference type="InterPro" id="IPR014777">
    <property type="entry name" value="4pyrrole_Mease_sub1"/>
</dbReference>
<comment type="catalytic activity">
    <reaction evidence="8">
        <text>2-[(3S)-amino-3-carboxypropyl]-L-histidyl-[translation elongation factor 2] + 4 S-adenosyl-L-methionine = diphthine methyl ester-[translation elongation factor 2] + 4 S-adenosyl-L-homocysteine + 3 H(+)</text>
        <dbReference type="Rhea" id="RHEA:42652"/>
        <dbReference type="Rhea" id="RHEA-COMP:9749"/>
        <dbReference type="Rhea" id="RHEA-COMP:10173"/>
        <dbReference type="ChEBI" id="CHEBI:15378"/>
        <dbReference type="ChEBI" id="CHEBI:57856"/>
        <dbReference type="ChEBI" id="CHEBI:59789"/>
        <dbReference type="ChEBI" id="CHEBI:73995"/>
        <dbReference type="ChEBI" id="CHEBI:79005"/>
        <dbReference type="EC" id="2.1.1.314"/>
    </reaction>
</comment>
<evidence type="ECO:0000256" key="8">
    <source>
        <dbReference type="ARBA" id="ARBA00048752"/>
    </source>
</evidence>
<comment type="pathway">
    <text evidence="2">Protein modification; peptidyl-diphthamide biosynthesis.</text>
</comment>
<evidence type="ECO:0000256" key="6">
    <source>
        <dbReference type="ARBA" id="ARBA00022679"/>
    </source>
</evidence>
<evidence type="ECO:0000256" key="5">
    <source>
        <dbReference type="ARBA" id="ARBA00022603"/>
    </source>
</evidence>
<dbReference type="GO" id="GO:0141133">
    <property type="term" value="F:diphthine methyl ester synthase activity"/>
    <property type="evidence" value="ECO:0007669"/>
    <property type="project" value="UniProtKB-EC"/>
</dbReference>
<feature type="binding site" evidence="9">
    <location>
        <position position="226"/>
    </location>
    <ligand>
        <name>S-adenosyl-L-methionine</name>
        <dbReference type="ChEBI" id="CHEBI:59789"/>
    </ligand>
</feature>
<evidence type="ECO:0000259" key="10">
    <source>
        <dbReference type="Pfam" id="PF00590"/>
    </source>
</evidence>
<dbReference type="InterPro" id="IPR035996">
    <property type="entry name" value="4pyrrol_Methylase_sf"/>
</dbReference>
<accession>A0AAX4JGC4</accession>
<gene>
    <name evidence="11" type="ORF">VNE69_11172</name>
</gene>
<feature type="domain" description="Tetrapyrrole methylase" evidence="10">
    <location>
        <begin position="1"/>
        <end position="215"/>
    </location>
</feature>
<comment type="function">
    <text evidence="1">S-adenosyl-L-methionine-dependent methyltransferase that catalyzes four methylations of the modified target histidine residue in translation elongation factor 2 (EF-2), to form an intermediate called diphthine methyl ester. The four successive methylation reactions represent the second step of diphthamide biosynthesis.</text>
</comment>
<dbReference type="Gene3D" id="3.40.1010.10">
    <property type="entry name" value="Cobalt-precorrin-4 Transmethylase, Domain 1"/>
    <property type="match status" value="1"/>
</dbReference>
<dbReference type="PIRSF" id="PIRSF036432">
    <property type="entry name" value="Diphthine_synth"/>
    <property type="match status" value="1"/>
</dbReference>
<dbReference type="RefSeq" id="XP_065331154.1">
    <property type="nucleotide sequence ID" value="XM_065475082.1"/>
</dbReference>
<dbReference type="AlphaFoldDB" id="A0AAX4JGC4"/>
<name>A0AAX4JGC4_9MICR</name>
<dbReference type="GeneID" id="90542846"/>
<dbReference type="GO" id="GO:0032259">
    <property type="term" value="P:methylation"/>
    <property type="evidence" value="ECO:0007669"/>
    <property type="project" value="UniProtKB-KW"/>
</dbReference>